<dbReference type="PRINTS" id="PR00111">
    <property type="entry name" value="ABHYDROLASE"/>
</dbReference>
<dbReference type="AlphaFoldDB" id="A0AA96LH69"/>
<keyword evidence="1 3" id="KW-0378">Hydrolase</keyword>
<dbReference type="GO" id="GO:0016020">
    <property type="term" value="C:membrane"/>
    <property type="evidence" value="ECO:0007669"/>
    <property type="project" value="TreeGrafter"/>
</dbReference>
<dbReference type="PANTHER" id="PTHR43798:SF31">
    <property type="entry name" value="AB HYDROLASE SUPERFAMILY PROTEIN YCLE"/>
    <property type="match status" value="1"/>
</dbReference>
<gene>
    <name evidence="3" type="ORF">MJA45_02385</name>
</gene>
<evidence type="ECO:0000313" key="4">
    <source>
        <dbReference type="Proteomes" id="UP001305702"/>
    </source>
</evidence>
<keyword evidence="4" id="KW-1185">Reference proteome</keyword>
<evidence type="ECO:0000259" key="2">
    <source>
        <dbReference type="Pfam" id="PF12697"/>
    </source>
</evidence>
<evidence type="ECO:0000256" key="1">
    <source>
        <dbReference type="ARBA" id="ARBA00022801"/>
    </source>
</evidence>
<dbReference type="PANTHER" id="PTHR43798">
    <property type="entry name" value="MONOACYLGLYCEROL LIPASE"/>
    <property type="match status" value="1"/>
</dbReference>
<proteinExistence type="predicted"/>
<organism evidence="3 4">
    <name type="scientific">Paenibacillus aurantius</name>
    <dbReference type="NCBI Taxonomy" id="2918900"/>
    <lineage>
        <taxon>Bacteria</taxon>
        <taxon>Bacillati</taxon>
        <taxon>Bacillota</taxon>
        <taxon>Bacilli</taxon>
        <taxon>Bacillales</taxon>
        <taxon>Paenibacillaceae</taxon>
        <taxon>Paenibacillus</taxon>
    </lineage>
</organism>
<feature type="domain" description="AB hydrolase-1" evidence="2">
    <location>
        <begin position="14"/>
        <end position="241"/>
    </location>
</feature>
<dbReference type="GO" id="GO:0016787">
    <property type="term" value="F:hydrolase activity"/>
    <property type="evidence" value="ECO:0007669"/>
    <property type="project" value="UniProtKB-KW"/>
</dbReference>
<dbReference type="Proteomes" id="UP001305702">
    <property type="component" value="Chromosome"/>
</dbReference>
<evidence type="ECO:0000313" key="3">
    <source>
        <dbReference type="EMBL" id="WNQ11926.1"/>
    </source>
</evidence>
<dbReference type="EMBL" id="CP130318">
    <property type="protein sequence ID" value="WNQ11926.1"/>
    <property type="molecule type" value="Genomic_DNA"/>
</dbReference>
<dbReference type="SUPFAM" id="SSF53474">
    <property type="entry name" value="alpha/beta-Hydrolases"/>
    <property type="match status" value="1"/>
</dbReference>
<dbReference type="InterPro" id="IPR029058">
    <property type="entry name" value="AB_hydrolase_fold"/>
</dbReference>
<dbReference type="InterPro" id="IPR000073">
    <property type="entry name" value="AB_hydrolase_1"/>
</dbReference>
<dbReference type="RefSeq" id="WP_315605702.1">
    <property type="nucleotide sequence ID" value="NZ_CP130318.1"/>
</dbReference>
<dbReference type="InterPro" id="IPR050266">
    <property type="entry name" value="AB_hydrolase_sf"/>
</dbReference>
<sequence length="249" mass="28254">MDLHYETRGEGSPLVLIHSPGVDSREWQGMMPKLASRCRVISYDLRGMGGSPSPQAPVNPVKDLHDLLEHLNLKSCSLAGHSMGGQLATEFALTYPDKVDKLILLAPSLTGFPYSEEFTGWMERINSLAPDVSRMLELSLSGPIYRVVMESPYRELLVHMHRDYLTKVFTEWKSFEVIWPEPPAMERLEALKADTLFIHGTVEWADMNRVAEQFRRVPSVSFREIEGADHMLTLTHADRVTDHMLEHLG</sequence>
<dbReference type="Gene3D" id="3.40.50.1820">
    <property type="entry name" value="alpha/beta hydrolase"/>
    <property type="match status" value="1"/>
</dbReference>
<dbReference type="KEGG" id="paun:MJA45_02385"/>
<dbReference type="Pfam" id="PF12697">
    <property type="entry name" value="Abhydrolase_6"/>
    <property type="match status" value="1"/>
</dbReference>
<protein>
    <submittedName>
        <fullName evidence="3">Alpha/beta hydrolase</fullName>
    </submittedName>
</protein>
<accession>A0AA96LH69</accession>
<reference evidence="3 4" key="1">
    <citation type="submission" date="2022-02" db="EMBL/GenBank/DDBJ databases">
        <title>Paenibacillus sp. MBLB1776 Whole Genome Shotgun Sequencing.</title>
        <authorList>
            <person name="Hwang C.Y."/>
            <person name="Cho E.-S."/>
            <person name="Seo M.-J."/>
        </authorList>
    </citation>
    <scope>NUCLEOTIDE SEQUENCE [LARGE SCALE GENOMIC DNA]</scope>
    <source>
        <strain evidence="3 4">MBLB1776</strain>
    </source>
</reference>
<name>A0AA96LH69_9BACL</name>